<dbReference type="STRING" id="1156394.T0QHS2"/>
<dbReference type="OrthoDB" id="2423701at2759"/>
<dbReference type="InParanoid" id="T0QHS2"/>
<dbReference type="Gene3D" id="1.25.40.10">
    <property type="entry name" value="Tetratricopeptide repeat domain"/>
    <property type="match status" value="1"/>
</dbReference>
<gene>
    <name evidence="3" type="ORF">SDRG_05097</name>
</gene>
<keyword evidence="1" id="KW-0677">Repeat</keyword>
<accession>T0QHS2</accession>
<dbReference type="GeneID" id="19945824"/>
<dbReference type="SMART" id="SM00028">
    <property type="entry name" value="TPR"/>
    <property type="match status" value="2"/>
</dbReference>
<dbReference type="InterPro" id="IPR019734">
    <property type="entry name" value="TPR_rpt"/>
</dbReference>
<reference evidence="3 4" key="1">
    <citation type="submission" date="2012-04" db="EMBL/GenBank/DDBJ databases">
        <title>The Genome Sequence of Saprolegnia declina VS20.</title>
        <authorList>
            <consortium name="The Broad Institute Genome Sequencing Platform"/>
            <person name="Russ C."/>
            <person name="Nusbaum C."/>
            <person name="Tyler B."/>
            <person name="van West P."/>
            <person name="Dieguez-Uribeondo J."/>
            <person name="de Bruijn I."/>
            <person name="Tripathy S."/>
            <person name="Jiang R."/>
            <person name="Young S.K."/>
            <person name="Zeng Q."/>
            <person name="Gargeya S."/>
            <person name="Fitzgerald M."/>
            <person name="Haas B."/>
            <person name="Abouelleil A."/>
            <person name="Alvarado L."/>
            <person name="Arachchi H.M."/>
            <person name="Berlin A."/>
            <person name="Chapman S.B."/>
            <person name="Goldberg J."/>
            <person name="Griggs A."/>
            <person name="Gujja S."/>
            <person name="Hansen M."/>
            <person name="Howarth C."/>
            <person name="Imamovic A."/>
            <person name="Larimer J."/>
            <person name="McCowen C."/>
            <person name="Montmayeur A."/>
            <person name="Murphy C."/>
            <person name="Neiman D."/>
            <person name="Pearson M."/>
            <person name="Priest M."/>
            <person name="Roberts A."/>
            <person name="Saif S."/>
            <person name="Shea T."/>
            <person name="Sisk P."/>
            <person name="Sykes S."/>
            <person name="Wortman J."/>
            <person name="Nusbaum C."/>
            <person name="Birren B."/>
        </authorList>
    </citation>
    <scope>NUCLEOTIDE SEQUENCE [LARGE SCALE GENOMIC DNA]</scope>
    <source>
        <strain evidence="3 4">VS20</strain>
    </source>
</reference>
<keyword evidence="2" id="KW-0802">TPR repeat</keyword>
<dbReference type="OMA" id="CILKAMA"/>
<evidence type="ECO:0000313" key="3">
    <source>
        <dbReference type="EMBL" id="EQC37494.1"/>
    </source>
</evidence>
<dbReference type="InterPro" id="IPR011990">
    <property type="entry name" value="TPR-like_helical_dom_sf"/>
</dbReference>
<protein>
    <submittedName>
        <fullName evidence="3">Uncharacterized protein</fullName>
    </submittedName>
</protein>
<dbReference type="Proteomes" id="UP000030762">
    <property type="component" value="Unassembled WGS sequence"/>
</dbReference>
<evidence type="ECO:0000313" key="4">
    <source>
        <dbReference type="Proteomes" id="UP000030762"/>
    </source>
</evidence>
<dbReference type="PANTHER" id="PTHR22904">
    <property type="entry name" value="TPR REPEAT CONTAINING PROTEIN"/>
    <property type="match status" value="1"/>
</dbReference>
<dbReference type="GO" id="GO:0051879">
    <property type="term" value="F:Hsp90 protein binding"/>
    <property type="evidence" value="ECO:0007669"/>
    <property type="project" value="TreeGrafter"/>
</dbReference>
<keyword evidence="4" id="KW-1185">Reference proteome</keyword>
<dbReference type="Gene3D" id="2.60.120.620">
    <property type="entry name" value="q2cbj1_9rhob like domain"/>
    <property type="match status" value="1"/>
</dbReference>
<dbReference type="RefSeq" id="XP_008609014.1">
    <property type="nucleotide sequence ID" value="XM_008610792.1"/>
</dbReference>
<organism evidence="3 4">
    <name type="scientific">Saprolegnia diclina (strain VS20)</name>
    <dbReference type="NCBI Taxonomy" id="1156394"/>
    <lineage>
        <taxon>Eukaryota</taxon>
        <taxon>Sar</taxon>
        <taxon>Stramenopiles</taxon>
        <taxon>Oomycota</taxon>
        <taxon>Saprolegniomycetes</taxon>
        <taxon>Saprolegniales</taxon>
        <taxon>Saprolegniaceae</taxon>
        <taxon>Saprolegnia</taxon>
    </lineage>
</organism>
<proteinExistence type="predicted"/>
<dbReference type="AlphaFoldDB" id="T0QHS2"/>
<name>T0QHS2_SAPDV</name>
<dbReference type="EMBL" id="JH767144">
    <property type="protein sequence ID" value="EQC37494.1"/>
    <property type="molecule type" value="Genomic_DNA"/>
</dbReference>
<evidence type="ECO:0000256" key="2">
    <source>
        <dbReference type="ARBA" id="ARBA00022803"/>
    </source>
</evidence>
<dbReference type="SUPFAM" id="SSF48452">
    <property type="entry name" value="TPR-like"/>
    <property type="match status" value="1"/>
</dbReference>
<dbReference type="VEuPathDB" id="FungiDB:SDRG_05097"/>
<dbReference type="eggNOG" id="KOG0548">
    <property type="taxonomic scope" value="Eukaryota"/>
</dbReference>
<evidence type="ECO:0000256" key="1">
    <source>
        <dbReference type="ARBA" id="ARBA00022737"/>
    </source>
</evidence>
<dbReference type="PANTHER" id="PTHR22904:SF523">
    <property type="entry name" value="STRESS-INDUCED-PHOSPHOPROTEIN 1"/>
    <property type="match status" value="1"/>
</dbReference>
<sequence length="494" mass="53789">MVLQATADGSFDADAAGDDWAALKTDGNGLFAKKDYVGAIDAYARALAAAPKDQQHLVLGNRSSCYFQLQRYSDALADANAALALQPQWEKGRARKQCILKAMAVSKAATATTTAKALRGLYVEKDPVVPDADATKPAQMLWRRLKQSLASQHQGCLDGIFAKLSNERDFVQLVYPGISAEDIQRQQLPRSLRQLLADAATYESELIALMPKVEAKANLVLGNVKAKGAAQGEIMDAATEAVLRPQVFNEAFARELLSMIQRVNTHKHALLAQDARFLASPDAECAHLARIDDHVGDRLFRSCTVACGVLDSFMGDEYIPLLRSDALRLRKQGKLLPVGPHAMRFWTTESSLSDDFPALADVVEKLHMLPFALNRQFDLRLCDEAKMEVACSTSLVCLETGQSQPRRLDCGPPGDPNDNGYKLTCVYCLGGDETVSGGDLEVTSLSSGVATVFAATTDCLWLYKSQEVLNALTPVTSSSPMFYLVFRIHGMVPL</sequence>